<dbReference type="OrthoDB" id="7255009at2"/>
<dbReference type="FunFam" id="3.40.50.720:FF:000084">
    <property type="entry name" value="Short-chain dehydrogenase reductase"/>
    <property type="match status" value="1"/>
</dbReference>
<dbReference type="InterPro" id="IPR036291">
    <property type="entry name" value="NAD(P)-bd_dom_sf"/>
</dbReference>
<sequence>MPSPFDLAGEVALVTGAGGELGRHFARVLAEAGAAVALIGRRAAPVAEEAERLREIGFRAIGIVADVTQAHALAGACAEAEGELGPISILVNNAGRTATVPALEVEEAAWDDILDTNLKGAWLMSRAMARRWVEAKRPGNIINIASILGLRVASQVLPYAVSKAGLVQMTKALALEWARHDIRVNALAPGYILSDLNRDFLASEAGGALLKRIPQRRLGSLDDLTGPMLLLASRASAYMTGSVLTVDGGHLNSGL</sequence>
<dbReference type="InterPro" id="IPR002347">
    <property type="entry name" value="SDR_fam"/>
</dbReference>
<dbReference type="PANTHER" id="PTHR42760">
    <property type="entry name" value="SHORT-CHAIN DEHYDROGENASES/REDUCTASES FAMILY MEMBER"/>
    <property type="match status" value="1"/>
</dbReference>
<dbReference type="PANTHER" id="PTHR42760:SF135">
    <property type="entry name" value="BLL7886 PROTEIN"/>
    <property type="match status" value="1"/>
</dbReference>
<dbReference type="Gene3D" id="3.40.50.720">
    <property type="entry name" value="NAD(P)-binding Rossmann-like Domain"/>
    <property type="match status" value="1"/>
</dbReference>
<dbReference type="GO" id="GO:0016616">
    <property type="term" value="F:oxidoreductase activity, acting on the CH-OH group of donors, NAD or NADP as acceptor"/>
    <property type="evidence" value="ECO:0007669"/>
    <property type="project" value="TreeGrafter"/>
</dbReference>
<evidence type="ECO:0000313" key="3">
    <source>
        <dbReference type="Proteomes" id="UP000295783"/>
    </source>
</evidence>
<name>A0A4R6WLI1_9PROT</name>
<dbReference type="EMBL" id="SNYW01000009">
    <property type="protein sequence ID" value="TDQ81416.1"/>
    <property type="molecule type" value="Genomic_DNA"/>
</dbReference>
<dbReference type="SUPFAM" id="SSF51735">
    <property type="entry name" value="NAD(P)-binding Rossmann-fold domains"/>
    <property type="match status" value="1"/>
</dbReference>
<proteinExistence type="inferred from homology"/>
<evidence type="ECO:0000256" key="1">
    <source>
        <dbReference type="ARBA" id="ARBA00006484"/>
    </source>
</evidence>
<dbReference type="RefSeq" id="WP_133613973.1">
    <property type="nucleotide sequence ID" value="NZ_SNYW01000009.1"/>
</dbReference>
<dbReference type="Proteomes" id="UP000295783">
    <property type="component" value="Unassembled WGS sequence"/>
</dbReference>
<protein>
    <submittedName>
        <fullName evidence="2">NAD(P)-dependent dehydrogenase (Short-subunit alcohol dehydrogenase family)</fullName>
    </submittedName>
</protein>
<dbReference type="PRINTS" id="PR00080">
    <property type="entry name" value="SDRFAMILY"/>
</dbReference>
<dbReference type="AlphaFoldDB" id="A0A4R6WLI1"/>
<keyword evidence="3" id="KW-1185">Reference proteome</keyword>
<dbReference type="GO" id="GO:0030497">
    <property type="term" value="P:fatty acid elongation"/>
    <property type="evidence" value="ECO:0007669"/>
    <property type="project" value="TreeGrafter"/>
</dbReference>
<comment type="caution">
    <text evidence="2">The sequence shown here is derived from an EMBL/GenBank/DDBJ whole genome shotgun (WGS) entry which is preliminary data.</text>
</comment>
<dbReference type="PROSITE" id="PS00061">
    <property type="entry name" value="ADH_SHORT"/>
    <property type="match status" value="1"/>
</dbReference>
<dbReference type="PRINTS" id="PR00081">
    <property type="entry name" value="GDHRDH"/>
</dbReference>
<gene>
    <name evidence="2" type="ORF">A8950_2484</name>
</gene>
<dbReference type="InterPro" id="IPR020904">
    <property type="entry name" value="Sc_DH/Rdtase_CS"/>
</dbReference>
<accession>A0A4R6WLI1</accession>
<organism evidence="2 3">
    <name type="scientific">Dongia mobilis</name>
    <dbReference type="NCBI Taxonomy" id="578943"/>
    <lineage>
        <taxon>Bacteria</taxon>
        <taxon>Pseudomonadati</taxon>
        <taxon>Pseudomonadota</taxon>
        <taxon>Alphaproteobacteria</taxon>
        <taxon>Rhodospirillales</taxon>
        <taxon>Dongiaceae</taxon>
        <taxon>Dongia</taxon>
    </lineage>
</organism>
<evidence type="ECO:0000313" key="2">
    <source>
        <dbReference type="EMBL" id="TDQ81416.1"/>
    </source>
</evidence>
<comment type="similarity">
    <text evidence="1">Belongs to the short-chain dehydrogenases/reductases (SDR) family.</text>
</comment>
<dbReference type="Pfam" id="PF13561">
    <property type="entry name" value="adh_short_C2"/>
    <property type="match status" value="1"/>
</dbReference>
<reference evidence="2 3" key="1">
    <citation type="submission" date="2019-03" db="EMBL/GenBank/DDBJ databases">
        <title>Genomic Encyclopedia of Type Strains, Phase III (KMG-III): the genomes of soil and plant-associated and newly described type strains.</title>
        <authorList>
            <person name="Whitman W."/>
        </authorList>
    </citation>
    <scope>NUCLEOTIDE SEQUENCE [LARGE SCALE GENOMIC DNA]</scope>
    <source>
        <strain evidence="2 3">CGMCC 1.7660</strain>
    </source>
</reference>